<dbReference type="Pfam" id="PF03195">
    <property type="entry name" value="LOB"/>
    <property type="match status" value="1"/>
</dbReference>
<organism evidence="3 4">
    <name type="scientific">Trifolium subterraneum</name>
    <name type="common">Subterranean clover</name>
    <dbReference type="NCBI Taxonomy" id="3900"/>
    <lineage>
        <taxon>Eukaryota</taxon>
        <taxon>Viridiplantae</taxon>
        <taxon>Streptophyta</taxon>
        <taxon>Embryophyta</taxon>
        <taxon>Tracheophyta</taxon>
        <taxon>Spermatophyta</taxon>
        <taxon>Magnoliopsida</taxon>
        <taxon>eudicotyledons</taxon>
        <taxon>Gunneridae</taxon>
        <taxon>Pentapetalae</taxon>
        <taxon>rosids</taxon>
        <taxon>fabids</taxon>
        <taxon>Fabales</taxon>
        <taxon>Fabaceae</taxon>
        <taxon>Papilionoideae</taxon>
        <taxon>50 kb inversion clade</taxon>
        <taxon>NPAAA clade</taxon>
        <taxon>Hologalegina</taxon>
        <taxon>IRL clade</taxon>
        <taxon>Trifolieae</taxon>
        <taxon>Trifolium</taxon>
    </lineage>
</organism>
<comment type="similarity">
    <text evidence="1">Belongs to the LOB domain-containing protein family.</text>
</comment>
<accession>A0A2Z6NQY5</accession>
<protein>
    <recommendedName>
        <fullName evidence="2">LOB domain-containing protein</fullName>
    </recommendedName>
</protein>
<evidence type="ECO:0000259" key="2">
    <source>
        <dbReference type="PROSITE" id="PS50891"/>
    </source>
</evidence>
<reference evidence="4" key="1">
    <citation type="journal article" date="2017" name="Front. Plant Sci.">
        <title>Climate Clever Clovers: New Paradigm to Reduce the Environmental Footprint of Ruminants by Breeding Low Methanogenic Forages Utilizing Haplotype Variation.</title>
        <authorList>
            <person name="Kaur P."/>
            <person name="Appels R."/>
            <person name="Bayer P.E."/>
            <person name="Keeble-Gagnere G."/>
            <person name="Wang J."/>
            <person name="Hirakawa H."/>
            <person name="Shirasawa K."/>
            <person name="Vercoe P."/>
            <person name="Stefanova K."/>
            <person name="Durmic Z."/>
            <person name="Nichols P."/>
            <person name="Revell C."/>
            <person name="Isobe S.N."/>
            <person name="Edwards D."/>
            <person name="Erskine W."/>
        </authorList>
    </citation>
    <scope>NUCLEOTIDE SEQUENCE [LARGE SCALE GENOMIC DNA]</scope>
    <source>
        <strain evidence="4">cv. Daliak</strain>
    </source>
</reference>
<dbReference type="PANTHER" id="PTHR31301:SF19">
    <property type="entry name" value="LOB DOMAIN-CONTAINING PROTEIN 2"/>
    <property type="match status" value="1"/>
</dbReference>
<dbReference type="Proteomes" id="UP000242715">
    <property type="component" value="Unassembled WGS sequence"/>
</dbReference>
<feature type="domain" description="LOB" evidence="2">
    <location>
        <begin position="5"/>
        <end position="92"/>
    </location>
</feature>
<keyword evidence="4" id="KW-1185">Reference proteome</keyword>
<dbReference type="InterPro" id="IPR004883">
    <property type="entry name" value="LOB"/>
</dbReference>
<proteinExistence type="inferred from homology"/>
<dbReference type="PANTHER" id="PTHR31301">
    <property type="entry name" value="LOB DOMAIN-CONTAINING PROTEIN 4-RELATED"/>
    <property type="match status" value="1"/>
</dbReference>
<dbReference type="AlphaFoldDB" id="A0A2Z6NQY5"/>
<evidence type="ECO:0000313" key="3">
    <source>
        <dbReference type="EMBL" id="GAU33989.1"/>
    </source>
</evidence>
<dbReference type="EMBL" id="DF973543">
    <property type="protein sequence ID" value="GAU33989.1"/>
    <property type="molecule type" value="Genomic_DNA"/>
</dbReference>
<dbReference type="PROSITE" id="PS50891">
    <property type="entry name" value="LOB"/>
    <property type="match status" value="1"/>
</dbReference>
<sequence length="92" mass="10467">MADEIKCATCAKGRRKCGKGCLILDFLPEAEGKGDYECVHHVFTLDYFKNWMERVNNDQREELVESLTWDAGIYSEAFSCATSTCDLKAIYI</sequence>
<evidence type="ECO:0000313" key="4">
    <source>
        <dbReference type="Proteomes" id="UP000242715"/>
    </source>
</evidence>
<evidence type="ECO:0000256" key="1">
    <source>
        <dbReference type="ARBA" id="ARBA00005474"/>
    </source>
</evidence>
<gene>
    <name evidence="3" type="ORF">TSUD_212500</name>
</gene>
<name>A0A2Z6NQY5_TRISU</name>